<evidence type="ECO:0000256" key="3">
    <source>
        <dbReference type="ARBA" id="ARBA00022679"/>
    </source>
</evidence>
<dbReference type="PANTHER" id="PTHR45875">
    <property type="entry name" value="METHYLTRANSFERASE N6AMT1"/>
    <property type="match status" value="1"/>
</dbReference>
<dbReference type="GO" id="GO:0003676">
    <property type="term" value="F:nucleic acid binding"/>
    <property type="evidence" value="ECO:0007669"/>
    <property type="project" value="InterPro"/>
</dbReference>
<protein>
    <submittedName>
        <fullName evidence="6">Methylase</fullName>
    </submittedName>
</protein>
<evidence type="ECO:0000313" key="7">
    <source>
        <dbReference type="Proteomes" id="UP000230551"/>
    </source>
</evidence>
<evidence type="ECO:0000256" key="4">
    <source>
        <dbReference type="ARBA" id="ARBA00022691"/>
    </source>
</evidence>
<dbReference type="Pfam" id="PF05175">
    <property type="entry name" value="MTS"/>
    <property type="match status" value="1"/>
</dbReference>
<dbReference type="EMBL" id="PDCN02000008">
    <property type="protein sequence ID" value="PIB75753.1"/>
    <property type="molecule type" value="Genomic_DNA"/>
</dbReference>
<organism evidence="6 7">
    <name type="scientific">Mycolicibacterium brumae</name>
    <dbReference type="NCBI Taxonomy" id="85968"/>
    <lineage>
        <taxon>Bacteria</taxon>
        <taxon>Bacillati</taxon>
        <taxon>Actinomycetota</taxon>
        <taxon>Actinomycetes</taxon>
        <taxon>Mycobacteriales</taxon>
        <taxon>Mycobacteriaceae</taxon>
        <taxon>Mycolicibacterium</taxon>
    </lineage>
</organism>
<dbReference type="GO" id="GO:0008276">
    <property type="term" value="F:protein methyltransferase activity"/>
    <property type="evidence" value="ECO:0007669"/>
    <property type="project" value="TreeGrafter"/>
</dbReference>
<keyword evidence="7" id="KW-1185">Reference proteome</keyword>
<keyword evidence="2 6" id="KW-0489">Methyltransferase</keyword>
<gene>
    <name evidence="6" type="ORF">CQY22_008460</name>
</gene>
<dbReference type="OrthoDB" id="8746524at2"/>
<evidence type="ECO:0000259" key="5">
    <source>
        <dbReference type="Pfam" id="PF05175"/>
    </source>
</evidence>
<feature type="domain" description="Methyltransferase small" evidence="5">
    <location>
        <begin position="16"/>
        <end position="105"/>
    </location>
</feature>
<dbReference type="InterPro" id="IPR052190">
    <property type="entry name" value="Euk-Arch_PrmC-MTase"/>
</dbReference>
<comment type="similarity">
    <text evidence="1">Belongs to the eukaryotic/archaeal PrmC-related family.</text>
</comment>
<dbReference type="CDD" id="cd02440">
    <property type="entry name" value="AdoMet_MTases"/>
    <property type="match status" value="1"/>
</dbReference>
<reference evidence="6 7" key="1">
    <citation type="journal article" date="2017" name="Infect. Genet. Evol.">
        <title>The new phylogeny of the genus Mycobacterium: The old and the news.</title>
        <authorList>
            <person name="Tortoli E."/>
            <person name="Fedrizzi T."/>
            <person name="Meehan C.J."/>
            <person name="Trovato A."/>
            <person name="Grottola A."/>
            <person name="Giacobazzi E."/>
            <person name="Serpini G.F."/>
            <person name="Tagliazucchi S."/>
            <person name="Fabio A."/>
            <person name="Bettua C."/>
            <person name="Bertorelli R."/>
            <person name="Frascaro F."/>
            <person name="De Sanctis V."/>
            <person name="Pecorari M."/>
            <person name="Jousson O."/>
            <person name="Segata N."/>
            <person name="Cirillo D.M."/>
        </authorList>
    </citation>
    <scope>NUCLEOTIDE SEQUENCE [LARGE SCALE GENOMIC DNA]</scope>
    <source>
        <strain evidence="6 7">CIP1034565</strain>
    </source>
</reference>
<name>A0A2G5PCK7_9MYCO</name>
<dbReference type="RefSeq" id="WP_090591321.1">
    <property type="nucleotide sequence ID" value="NZ_CP104302.1"/>
</dbReference>
<dbReference type="GO" id="GO:0032259">
    <property type="term" value="P:methylation"/>
    <property type="evidence" value="ECO:0007669"/>
    <property type="project" value="UniProtKB-KW"/>
</dbReference>
<dbReference type="GO" id="GO:0035657">
    <property type="term" value="C:eRF1 methyltransferase complex"/>
    <property type="evidence" value="ECO:0007669"/>
    <property type="project" value="TreeGrafter"/>
</dbReference>
<dbReference type="AlphaFoldDB" id="A0A2G5PCK7"/>
<dbReference type="GO" id="GO:0008757">
    <property type="term" value="F:S-adenosylmethionine-dependent methyltransferase activity"/>
    <property type="evidence" value="ECO:0007669"/>
    <property type="project" value="TreeGrafter"/>
</dbReference>
<dbReference type="STRING" id="85968.GCA_900073015_03081"/>
<dbReference type="GO" id="GO:0008170">
    <property type="term" value="F:N-methyltransferase activity"/>
    <property type="evidence" value="ECO:0007669"/>
    <property type="project" value="UniProtKB-ARBA"/>
</dbReference>
<accession>A0A2G5PCK7</accession>
<dbReference type="Gene3D" id="3.40.50.150">
    <property type="entry name" value="Vaccinia Virus protein VP39"/>
    <property type="match status" value="1"/>
</dbReference>
<dbReference type="PANTHER" id="PTHR45875:SF1">
    <property type="entry name" value="METHYLTRANSFERASE N6AMT1"/>
    <property type="match status" value="1"/>
</dbReference>
<dbReference type="InterPro" id="IPR007848">
    <property type="entry name" value="Small_mtfrase_dom"/>
</dbReference>
<evidence type="ECO:0000256" key="1">
    <source>
        <dbReference type="ARBA" id="ARBA00006149"/>
    </source>
</evidence>
<dbReference type="InterPro" id="IPR029063">
    <property type="entry name" value="SAM-dependent_MTases_sf"/>
</dbReference>
<dbReference type="InterPro" id="IPR002052">
    <property type="entry name" value="DNA_methylase_N6_adenine_CS"/>
</dbReference>
<dbReference type="PROSITE" id="PS00092">
    <property type="entry name" value="N6_MTASE"/>
    <property type="match status" value="1"/>
</dbReference>
<keyword evidence="4" id="KW-0949">S-adenosyl-L-methionine</keyword>
<proteinExistence type="inferred from homology"/>
<evidence type="ECO:0000313" key="6">
    <source>
        <dbReference type="EMBL" id="PIB75753.1"/>
    </source>
</evidence>
<evidence type="ECO:0000256" key="2">
    <source>
        <dbReference type="ARBA" id="ARBA00022603"/>
    </source>
</evidence>
<dbReference type="SUPFAM" id="SSF53335">
    <property type="entry name" value="S-adenosyl-L-methionine-dependent methyltransferases"/>
    <property type="match status" value="1"/>
</dbReference>
<comment type="caution">
    <text evidence="6">The sequence shown here is derived from an EMBL/GenBank/DDBJ whole genome shotgun (WGS) entry which is preliminary data.</text>
</comment>
<dbReference type="Proteomes" id="UP000230551">
    <property type="component" value="Unassembled WGS sequence"/>
</dbReference>
<sequence length="222" mass="22928">MTAPAAADVYRPQHDSRLLIAALSEAGPLRGRRVADLCAGSGVIGFAAAKLGAASVTAFELSPAAVSLARAHAAAAAIPVEVRLGCWTRALDCRPFDVVACNPPYVPIASATAPSELPADAGPICSWHGGHDGRRVLDPLCRAAPELLAAGGTLLVVQSEYAGVGQTIRRLAEAGLRARVVAAERIPYGPVLSSQARDWEASGRIGVGCRSERIAVIRADKP</sequence>
<keyword evidence="3" id="KW-0808">Transferase</keyword>